<dbReference type="InterPro" id="IPR036237">
    <property type="entry name" value="Xyl_isomerase-like_sf"/>
</dbReference>
<dbReference type="SUPFAM" id="SSF51658">
    <property type="entry name" value="Xylose isomerase-like"/>
    <property type="match status" value="1"/>
</dbReference>
<dbReference type="AlphaFoldDB" id="A0A502DZ39"/>
<proteinExistence type="predicted"/>
<keyword evidence="2" id="KW-0413">Isomerase</keyword>
<name>A0A502DZ39_9MYCO</name>
<dbReference type="Gene3D" id="3.20.20.150">
    <property type="entry name" value="Divalent-metal-dependent TIM barrel enzymes"/>
    <property type="match status" value="1"/>
</dbReference>
<dbReference type="Pfam" id="PF01261">
    <property type="entry name" value="AP_endonuc_2"/>
    <property type="match status" value="1"/>
</dbReference>
<evidence type="ECO:0000313" key="3">
    <source>
        <dbReference type="Proteomes" id="UP000320095"/>
    </source>
</evidence>
<dbReference type="PANTHER" id="PTHR12110:SF21">
    <property type="entry name" value="XYLOSE ISOMERASE-LIKE TIM BARREL DOMAIN-CONTAINING PROTEIN"/>
    <property type="match status" value="1"/>
</dbReference>
<gene>
    <name evidence="2" type="ORF">EAH80_26350</name>
</gene>
<evidence type="ECO:0000313" key="2">
    <source>
        <dbReference type="EMBL" id="TPG29551.1"/>
    </source>
</evidence>
<keyword evidence="3" id="KW-1185">Reference proteome</keyword>
<reference evidence="2 3" key="1">
    <citation type="journal article" date="2019" name="Environ. Microbiol.">
        <title>Species interactions and distinct microbial communities in high Arctic permafrost affected cryosols are associated with the CH4 and CO2 gas fluxes.</title>
        <authorList>
            <person name="Altshuler I."/>
            <person name="Hamel J."/>
            <person name="Turney S."/>
            <person name="Magnuson E."/>
            <person name="Levesque R."/>
            <person name="Greer C."/>
            <person name="Whyte L.G."/>
        </authorList>
    </citation>
    <scope>NUCLEOTIDE SEQUENCE [LARGE SCALE GENOMIC DNA]</scope>
    <source>
        <strain evidence="2 3">S5.20</strain>
    </source>
</reference>
<protein>
    <submittedName>
        <fullName evidence="2">Sugar phosphate isomerase/epimerase</fullName>
    </submittedName>
</protein>
<organism evidence="2 3">
    <name type="scientific">Mycolicibacterium hodleri</name>
    <dbReference type="NCBI Taxonomy" id="49897"/>
    <lineage>
        <taxon>Bacteria</taxon>
        <taxon>Bacillati</taxon>
        <taxon>Actinomycetota</taxon>
        <taxon>Actinomycetes</taxon>
        <taxon>Mycobacteriales</taxon>
        <taxon>Mycobacteriaceae</taxon>
        <taxon>Mycolicibacterium</taxon>
    </lineage>
</organism>
<dbReference type="InterPro" id="IPR013022">
    <property type="entry name" value="Xyl_isomerase-like_TIM-brl"/>
</dbReference>
<accession>A0A502DZ39</accession>
<sequence length="355" mass="39405">MRMAESPDSSRIDASCSRHGRKVLIASSTTASATRRTMRLGFYTDYTPDIAQFAQATGFTSVELSAWPQSSLNADEVTDAQIKDIRADLEARDIEISALGYYPNFQAVDDQEAAEYKRYFRKVLALADRMDVPTVCTFAGQTPGRSVEDCLEPFAGAFTDFCHEAEDLGIRIGIENCPMLNHKTRTGENMAYSPEIWAAMFEAVPSRALGLEIDPSHLVFLGIDYVRAIQDFGDRIVHFHAKDIDIDERKRGVLGFYGQAFGELRGFGNGWWRFRAPGWGVVDWRAVITALTDAGYEGNVDIEHEDEVFAAAAMSKIDGEADIVEMLGKEPNALVLGYRFLAPLMPLAPTQLLPH</sequence>
<comment type="caution">
    <text evidence="2">The sequence shown here is derived from an EMBL/GenBank/DDBJ whole genome shotgun (WGS) entry which is preliminary data.</text>
</comment>
<dbReference type="PANTHER" id="PTHR12110">
    <property type="entry name" value="HYDROXYPYRUVATE ISOMERASE"/>
    <property type="match status" value="1"/>
</dbReference>
<dbReference type="InterPro" id="IPR050312">
    <property type="entry name" value="IolE/XylAMocC-like"/>
</dbReference>
<dbReference type="GO" id="GO:0016853">
    <property type="term" value="F:isomerase activity"/>
    <property type="evidence" value="ECO:0007669"/>
    <property type="project" value="UniProtKB-KW"/>
</dbReference>
<evidence type="ECO:0000259" key="1">
    <source>
        <dbReference type="Pfam" id="PF01261"/>
    </source>
</evidence>
<feature type="domain" description="Xylose isomerase-like TIM barrel" evidence="1">
    <location>
        <begin position="52"/>
        <end position="308"/>
    </location>
</feature>
<dbReference type="Proteomes" id="UP000320095">
    <property type="component" value="Unassembled WGS sequence"/>
</dbReference>
<dbReference type="EMBL" id="RCZG01000016">
    <property type="protein sequence ID" value="TPG29551.1"/>
    <property type="molecule type" value="Genomic_DNA"/>
</dbReference>